<sequence>MSDLTERRPVNSDYAVSLLEQLKFFYEQKLLTDVVLLVEDAEFPCHKMVLATCSSYFRAMFMSGLSESKQTHVHLRNVDPATLQIIITYAYTGNLAISDSTVEPLYETACFLQSLCGASVRDGLLPAGPNLRYRPLQVEDVLLQCRDYLVKKINADNCVRMLSIGDLFSCSELKQSAKRMVEHKFPAVYRQEAFLQLSHELLLDLLSSDNLNVEKEETVREAAMLWLEFNMEARSQHLSSVLGHIRIDALSEVTQRAWFQGLPPNDKSVVVQGLYKSMPKYFKPRLGMTKEEMLIFVEAAAADSPADGPGPGAGPGPHAVVCYSPQAEKVYKLRSPPGGLQKVGTLVTPDNDIFIAGGQIPLKTSVANHGKAGGGGGGPGAGGGGGGAGGRLQAVFRSSDGFFWFDAQQNAWVAKSPMLCARVRPSLVHCDGFIYAIGGDSAGGELNRRTVERYDRERDDWTMVSPLPAAWNWSTAVSARDCIYVLTHDLTYCYFPRADAWVEMAPRKTSRCFGSAAAFGDLLFYVGGLHVVSNSGVRLPAGTLDGSSVAVEVYDAAKNEWRPGANIPAKRYSDPCVRAAPLLGALCVFMRETHMNERAKYAIYQYDLELEHWHLRQPVSERVLWDLGKDFRCAVGKLYPSCLEETPWKPPTYLFSPDGAEEFEMDGERVTLPHV</sequence>
<evidence type="ECO:0000259" key="4">
    <source>
        <dbReference type="PROSITE" id="PS50097"/>
    </source>
</evidence>
<feature type="compositionally biased region" description="Gly residues" evidence="3">
    <location>
        <begin position="371"/>
        <end position="388"/>
    </location>
</feature>
<name>A0A9Q1DT38_CONCO</name>
<dbReference type="Gene3D" id="1.25.40.420">
    <property type="match status" value="1"/>
</dbReference>
<proteinExistence type="predicted"/>
<dbReference type="OrthoDB" id="6359816at2759"/>
<dbReference type="SUPFAM" id="SSF117281">
    <property type="entry name" value="Kelch motif"/>
    <property type="match status" value="1"/>
</dbReference>
<protein>
    <recommendedName>
        <fullName evidence="4">BTB domain-containing protein</fullName>
    </recommendedName>
</protein>
<dbReference type="SMART" id="SM00225">
    <property type="entry name" value="BTB"/>
    <property type="match status" value="1"/>
</dbReference>
<dbReference type="SMART" id="SM00612">
    <property type="entry name" value="Kelch"/>
    <property type="match status" value="2"/>
</dbReference>
<feature type="domain" description="BTB" evidence="4">
    <location>
        <begin position="32"/>
        <end position="99"/>
    </location>
</feature>
<dbReference type="PIRSF" id="PIRSF037037">
    <property type="entry name" value="Kelch-like_protein_gigaxonin"/>
    <property type="match status" value="1"/>
</dbReference>
<dbReference type="InterPro" id="IPR006652">
    <property type="entry name" value="Kelch_1"/>
</dbReference>
<dbReference type="InterPro" id="IPR011705">
    <property type="entry name" value="BACK"/>
</dbReference>
<comment type="caution">
    <text evidence="5">The sequence shown here is derived from an EMBL/GenBank/DDBJ whole genome shotgun (WGS) entry which is preliminary data.</text>
</comment>
<dbReference type="PROSITE" id="PS50097">
    <property type="entry name" value="BTB"/>
    <property type="match status" value="1"/>
</dbReference>
<dbReference type="Proteomes" id="UP001152803">
    <property type="component" value="Unassembled WGS sequence"/>
</dbReference>
<evidence type="ECO:0000313" key="6">
    <source>
        <dbReference type="Proteomes" id="UP001152803"/>
    </source>
</evidence>
<dbReference type="Pfam" id="PF07707">
    <property type="entry name" value="BACK"/>
    <property type="match status" value="1"/>
</dbReference>
<evidence type="ECO:0000256" key="2">
    <source>
        <dbReference type="ARBA" id="ARBA00022737"/>
    </source>
</evidence>
<dbReference type="SUPFAM" id="SSF54695">
    <property type="entry name" value="POZ domain"/>
    <property type="match status" value="1"/>
</dbReference>
<keyword evidence="6" id="KW-1185">Reference proteome</keyword>
<dbReference type="InterPro" id="IPR015915">
    <property type="entry name" value="Kelch-typ_b-propeller"/>
</dbReference>
<dbReference type="Pfam" id="PF01344">
    <property type="entry name" value="Kelch_1"/>
    <property type="match status" value="1"/>
</dbReference>
<dbReference type="InterPro" id="IPR011333">
    <property type="entry name" value="SKP1/BTB/POZ_sf"/>
</dbReference>
<dbReference type="FunFam" id="1.25.40.420:FF:000001">
    <property type="entry name" value="Kelch-like family member 12"/>
    <property type="match status" value="1"/>
</dbReference>
<evidence type="ECO:0000313" key="5">
    <source>
        <dbReference type="EMBL" id="KAJ8279930.1"/>
    </source>
</evidence>
<dbReference type="Gene3D" id="3.30.710.10">
    <property type="entry name" value="Potassium Channel Kv1.1, Chain A"/>
    <property type="match status" value="1"/>
</dbReference>
<gene>
    <name evidence="5" type="ORF">COCON_G00069960</name>
</gene>
<dbReference type="Gene3D" id="2.120.10.80">
    <property type="entry name" value="Kelch-type beta propeller"/>
    <property type="match status" value="1"/>
</dbReference>
<dbReference type="EMBL" id="JAFJMO010000004">
    <property type="protein sequence ID" value="KAJ8279930.1"/>
    <property type="molecule type" value="Genomic_DNA"/>
</dbReference>
<dbReference type="SMART" id="SM00875">
    <property type="entry name" value="BACK"/>
    <property type="match status" value="1"/>
</dbReference>
<dbReference type="PANTHER" id="PTHR24412">
    <property type="entry name" value="KELCH PROTEIN"/>
    <property type="match status" value="1"/>
</dbReference>
<keyword evidence="1" id="KW-0880">Kelch repeat</keyword>
<dbReference type="PANTHER" id="PTHR24412:SF192">
    <property type="entry name" value="KELCH REPEAT AND BTB DOMAIN-CONTAINING PROTEIN 2"/>
    <property type="match status" value="1"/>
</dbReference>
<dbReference type="AlphaFoldDB" id="A0A9Q1DT38"/>
<keyword evidence="2" id="KW-0677">Repeat</keyword>
<dbReference type="InterPro" id="IPR017096">
    <property type="entry name" value="BTB-kelch_protein"/>
</dbReference>
<feature type="region of interest" description="Disordered" evidence="3">
    <location>
        <begin position="367"/>
        <end position="388"/>
    </location>
</feature>
<accession>A0A9Q1DT38</accession>
<reference evidence="5" key="1">
    <citation type="journal article" date="2023" name="Science">
        <title>Genome structures resolve the early diversification of teleost fishes.</title>
        <authorList>
            <person name="Parey E."/>
            <person name="Louis A."/>
            <person name="Montfort J."/>
            <person name="Bouchez O."/>
            <person name="Roques C."/>
            <person name="Iampietro C."/>
            <person name="Lluch J."/>
            <person name="Castinel A."/>
            <person name="Donnadieu C."/>
            <person name="Desvignes T."/>
            <person name="Floi Bucao C."/>
            <person name="Jouanno E."/>
            <person name="Wen M."/>
            <person name="Mejri S."/>
            <person name="Dirks R."/>
            <person name="Jansen H."/>
            <person name="Henkel C."/>
            <person name="Chen W.J."/>
            <person name="Zahm M."/>
            <person name="Cabau C."/>
            <person name="Klopp C."/>
            <person name="Thompson A.W."/>
            <person name="Robinson-Rechavi M."/>
            <person name="Braasch I."/>
            <person name="Lecointre G."/>
            <person name="Bobe J."/>
            <person name="Postlethwait J.H."/>
            <person name="Berthelot C."/>
            <person name="Roest Crollius H."/>
            <person name="Guiguen Y."/>
        </authorList>
    </citation>
    <scope>NUCLEOTIDE SEQUENCE</scope>
    <source>
        <strain evidence="5">Concon-B</strain>
    </source>
</reference>
<organism evidence="5 6">
    <name type="scientific">Conger conger</name>
    <name type="common">Conger eel</name>
    <name type="synonym">Muraena conger</name>
    <dbReference type="NCBI Taxonomy" id="82655"/>
    <lineage>
        <taxon>Eukaryota</taxon>
        <taxon>Metazoa</taxon>
        <taxon>Chordata</taxon>
        <taxon>Craniata</taxon>
        <taxon>Vertebrata</taxon>
        <taxon>Euteleostomi</taxon>
        <taxon>Actinopterygii</taxon>
        <taxon>Neopterygii</taxon>
        <taxon>Teleostei</taxon>
        <taxon>Anguilliformes</taxon>
        <taxon>Congridae</taxon>
        <taxon>Conger</taxon>
    </lineage>
</organism>
<dbReference type="Pfam" id="PF00651">
    <property type="entry name" value="BTB"/>
    <property type="match status" value="1"/>
</dbReference>
<dbReference type="InterPro" id="IPR000210">
    <property type="entry name" value="BTB/POZ_dom"/>
</dbReference>
<evidence type="ECO:0000256" key="3">
    <source>
        <dbReference type="SAM" id="MobiDB-lite"/>
    </source>
</evidence>
<evidence type="ECO:0000256" key="1">
    <source>
        <dbReference type="ARBA" id="ARBA00022441"/>
    </source>
</evidence>